<dbReference type="KEGG" id="cai:Caci_5533"/>
<feature type="transmembrane region" description="Helical" evidence="2">
    <location>
        <begin position="189"/>
        <end position="207"/>
    </location>
</feature>
<accession>C7QAR9</accession>
<dbReference type="OrthoDB" id="5184470at2"/>
<feature type="transmembrane region" description="Helical" evidence="2">
    <location>
        <begin position="29"/>
        <end position="47"/>
    </location>
</feature>
<evidence type="ECO:0000313" key="4">
    <source>
        <dbReference type="Proteomes" id="UP000000851"/>
    </source>
</evidence>
<feature type="region of interest" description="Disordered" evidence="1">
    <location>
        <begin position="241"/>
        <end position="272"/>
    </location>
</feature>
<dbReference type="STRING" id="479433.Caci_5533"/>
<name>C7QAR9_CATAD</name>
<dbReference type="Pfam" id="PF05552">
    <property type="entry name" value="MS_channel_1st_1"/>
    <property type="match status" value="2"/>
</dbReference>
<keyword evidence="2" id="KW-0472">Membrane</keyword>
<evidence type="ECO:0000256" key="1">
    <source>
        <dbReference type="SAM" id="MobiDB-lite"/>
    </source>
</evidence>
<dbReference type="RefSeq" id="WP_015794121.1">
    <property type="nucleotide sequence ID" value="NC_013131.1"/>
</dbReference>
<keyword evidence="4" id="KW-1185">Reference proteome</keyword>
<dbReference type="AlphaFoldDB" id="C7QAR9"/>
<reference evidence="3 4" key="1">
    <citation type="journal article" date="2009" name="Stand. Genomic Sci.">
        <title>Complete genome sequence of Catenulispora acidiphila type strain (ID 139908).</title>
        <authorList>
            <person name="Copeland A."/>
            <person name="Lapidus A."/>
            <person name="Glavina Del Rio T."/>
            <person name="Nolan M."/>
            <person name="Lucas S."/>
            <person name="Chen F."/>
            <person name="Tice H."/>
            <person name="Cheng J.F."/>
            <person name="Bruce D."/>
            <person name="Goodwin L."/>
            <person name="Pitluck S."/>
            <person name="Mikhailova N."/>
            <person name="Pati A."/>
            <person name="Ivanova N."/>
            <person name="Mavromatis K."/>
            <person name="Chen A."/>
            <person name="Palaniappan K."/>
            <person name="Chain P."/>
            <person name="Land M."/>
            <person name="Hauser L."/>
            <person name="Chang Y.J."/>
            <person name="Jeffries C.D."/>
            <person name="Chertkov O."/>
            <person name="Brettin T."/>
            <person name="Detter J.C."/>
            <person name="Han C."/>
            <person name="Ali Z."/>
            <person name="Tindall B.J."/>
            <person name="Goker M."/>
            <person name="Bristow J."/>
            <person name="Eisen J.A."/>
            <person name="Markowitz V."/>
            <person name="Hugenholtz P."/>
            <person name="Kyrpides N.C."/>
            <person name="Klenk H.P."/>
        </authorList>
    </citation>
    <scope>NUCLEOTIDE SEQUENCE [LARGE SCALE GENOMIC DNA]</scope>
    <source>
        <strain evidence="4">DSM 44928 / JCM 14897 / NBRC 102108 / NRRL B-24433 / ID139908</strain>
    </source>
</reference>
<dbReference type="Proteomes" id="UP000000851">
    <property type="component" value="Chromosome"/>
</dbReference>
<dbReference type="HOGENOM" id="CLU_049564_0_1_11"/>
<sequence>MGPRLAVSVNWGQGISNAWSSVANIIPKLLAFAVIMVIGWLICKAVAKALDAVLRRAGVERMAERAGAGRVLANSKWDTTAILVKVVYYGLLLVVLQLALGVFGPNPISDMIHSVVAWIPKAIVALIIVVVAMWLANVAREFVTNILSAASYGKVLGWMAWGFIAFFGAIAALAQIGVATFVLGPIMNAVLLTMAGIAIVGVGGGLIQPMRSRWERMLTKAESETTRVQASVQQNALAYQKGRTDARTGQPTDVQRTTQTNTPYGREPGTTA</sequence>
<dbReference type="InParanoid" id="C7QAR9"/>
<feature type="transmembrane region" description="Helical" evidence="2">
    <location>
        <begin position="86"/>
        <end position="103"/>
    </location>
</feature>
<feature type="transmembrane region" description="Helical" evidence="2">
    <location>
        <begin position="158"/>
        <end position="183"/>
    </location>
</feature>
<protein>
    <submittedName>
        <fullName evidence="3">Conserved TM helix repeat-containing protein</fullName>
    </submittedName>
</protein>
<feature type="compositionally biased region" description="Polar residues" evidence="1">
    <location>
        <begin position="247"/>
        <end position="263"/>
    </location>
</feature>
<evidence type="ECO:0000313" key="3">
    <source>
        <dbReference type="EMBL" id="ACU74392.1"/>
    </source>
</evidence>
<evidence type="ECO:0000256" key="2">
    <source>
        <dbReference type="SAM" id="Phobius"/>
    </source>
</evidence>
<dbReference type="EMBL" id="CP001700">
    <property type="protein sequence ID" value="ACU74392.1"/>
    <property type="molecule type" value="Genomic_DNA"/>
</dbReference>
<keyword evidence="2" id="KW-1133">Transmembrane helix</keyword>
<keyword evidence="2" id="KW-0812">Transmembrane</keyword>
<dbReference type="eggNOG" id="COG0668">
    <property type="taxonomic scope" value="Bacteria"/>
</dbReference>
<dbReference type="InterPro" id="IPR008910">
    <property type="entry name" value="MSC_TM_helix"/>
</dbReference>
<organism evidence="3 4">
    <name type="scientific">Catenulispora acidiphila (strain DSM 44928 / JCM 14897 / NBRC 102108 / NRRL B-24433 / ID139908)</name>
    <dbReference type="NCBI Taxonomy" id="479433"/>
    <lineage>
        <taxon>Bacteria</taxon>
        <taxon>Bacillati</taxon>
        <taxon>Actinomycetota</taxon>
        <taxon>Actinomycetes</taxon>
        <taxon>Catenulisporales</taxon>
        <taxon>Catenulisporaceae</taxon>
        <taxon>Catenulispora</taxon>
    </lineage>
</organism>
<gene>
    <name evidence="3" type="ordered locus">Caci_5533</name>
</gene>
<proteinExistence type="predicted"/>
<feature type="transmembrane region" description="Helical" evidence="2">
    <location>
        <begin position="115"/>
        <end position="137"/>
    </location>
</feature>